<dbReference type="AlphaFoldDB" id="A0A3M7S2Z0"/>
<keyword evidence="2" id="KW-1185">Reference proteome</keyword>
<sequence length="135" mass="15161">MLNAPEIIVFPIKANTVTRIEPFWSLGSMATNKHITLAKNKNAIHVSDSLGHCRQNVDQIRAYTVISKSETKVNDRKGKCFVQTKFGMKNVRKSGDFGSGMVIFSQRGHFGLEISIGHEAFFSIELGHFFQQQMS</sequence>
<accession>A0A3M7S2Z0</accession>
<protein>
    <submittedName>
        <fullName evidence="1">Uncharacterized protein</fullName>
    </submittedName>
</protein>
<dbReference type="EMBL" id="REGN01002147">
    <property type="protein sequence ID" value="RNA29957.1"/>
    <property type="molecule type" value="Genomic_DNA"/>
</dbReference>
<evidence type="ECO:0000313" key="1">
    <source>
        <dbReference type="EMBL" id="RNA29957.1"/>
    </source>
</evidence>
<name>A0A3M7S2Z0_BRAPC</name>
<reference evidence="1 2" key="1">
    <citation type="journal article" date="2018" name="Sci. Rep.">
        <title>Genomic signatures of local adaptation to the degree of environmental predictability in rotifers.</title>
        <authorList>
            <person name="Franch-Gras L."/>
            <person name="Hahn C."/>
            <person name="Garcia-Roger E.M."/>
            <person name="Carmona M.J."/>
            <person name="Serra M."/>
            <person name="Gomez A."/>
        </authorList>
    </citation>
    <scope>NUCLEOTIDE SEQUENCE [LARGE SCALE GENOMIC DNA]</scope>
    <source>
        <strain evidence="1">HYR1</strain>
    </source>
</reference>
<comment type="caution">
    <text evidence="1">The sequence shown here is derived from an EMBL/GenBank/DDBJ whole genome shotgun (WGS) entry which is preliminary data.</text>
</comment>
<dbReference type="Proteomes" id="UP000276133">
    <property type="component" value="Unassembled WGS sequence"/>
</dbReference>
<gene>
    <name evidence="1" type="ORF">BpHYR1_054522</name>
</gene>
<evidence type="ECO:0000313" key="2">
    <source>
        <dbReference type="Proteomes" id="UP000276133"/>
    </source>
</evidence>
<proteinExistence type="predicted"/>
<organism evidence="1 2">
    <name type="scientific">Brachionus plicatilis</name>
    <name type="common">Marine rotifer</name>
    <name type="synonym">Brachionus muelleri</name>
    <dbReference type="NCBI Taxonomy" id="10195"/>
    <lineage>
        <taxon>Eukaryota</taxon>
        <taxon>Metazoa</taxon>
        <taxon>Spiralia</taxon>
        <taxon>Gnathifera</taxon>
        <taxon>Rotifera</taxon>
        <taxon>Eurotatoria</taxon>
        <taxon>Monogononta</taxon>
        <taxon>Pseudotrocha</taxon>
        <taxon>Ploima</taxon>
        <taxon>Brachionidae</taxon>
        <taxon>Brachionus</taxon>
    </lineage>
</organism>